<comment type="subcellular location">
    <subcellularLocation>
        <location evidence="1 9">Cell membrane</location>
        <topology evidence="1 9">Single-pass membrane protein</topology>
    </subcellularLocation>
</comment>
<evidence type="ECO:0000256" key="3">
    <source>
        <dbReference type="ARBA" id="ARBA00022475"/>
    </source>
</evidence>
<organism evidence="10 11">
    <name type="scientific">Cohnella boryungensis</name>
    <dbReference type="NCBI Taxonomy" id="768479"/>
    <lineage>
        <taxon>Bacteria</taxon>
        <taxon>Bacillati</taxon>
        <taxon>Bacillota</taxon>
        <taxon>Bacilli</taxon>
        <taxon>Bacillales</taxon>
        <taxon>Paenibacillaceae</taxon>
        <taxon>Cohnella</taxon>
    </lineage>
</organism>
<comment type="caution">
    <text evidence="10">The sequence shown here is derived from an EMBL/GenBank/DDBJ whole genome shotgun (WGS) entry which is preliminary data.</text>
</comment>
<proteinExistence type="inferred from homology"/>
<evidence type="ECO:0000256" key="8">
    <source>
        <dbReference type="ARBA" id="ARBA00023136"/>
    </source>
</evidence>
<name>A0ABV8SJG2_9BACL</name>
<keyword evidence="8 9" id="KW-0472">Membrane</keyword>
<protein>
    <recommendedName>
        <fullName evidence="9">Sec-independent protein translocase protein TatA</fullName>
    </recommendedName>
</protein>
<accession>A0ABV8SJG2</accession>
<dbReference type="Gene3D" id="1.20.5.3310">
    <property type="match status" value="1"/>
</dbReference>
<evidence type="ECO:0000256" key="1">
    <source>
        <dbReference type="ARBA" id="ARBA00004162"/>
    </source>
</evidence>
<gene>
    <name evidence="9 10" type="primary">tatA</name>
    <name evidence="10" type="ORF">ACFO1S_24575</name>
</gene>
<dbReference type="InterPro" id="IPR006312">
    <property type="entry name" value="TatA/E"/>
</dbReference>
<feature type="transmembrane region" description="Helical" evidence="9">
    <location>
        <begin position="6"/>
        <end position="22"/>
    </location>
</feature>
<dbReference type="HAMAP" id="MF_00236">
    <property type="entry name" value="TatA_E"/>
    <property type="match status" value="1"/>
</dbReference>
<evidence type="ECO:0000313" key="10">
    <source>
        <dbReference type="EMBL" id="MFC4306599.1"/>
    </source>
</evidence>
<dbReference type="RefSeq" id="WP_204602439.1">
    <property type="nucleotide sequence ID" value="NZ_JBHSED010000065.1"/>
</dbReference>
<keyword evidence="4 9" id="KW-0812">Transmembrane</keyword>
<comment type="subunit">
    <text evidence="9">Forms a complex with TatC.</text>
</comment>
<evidence type="ECO:0000256" key="9">
    <source>
        <dbReference type="HAMAP-Rule" id="MF_00236"/>
    </source>
</evidence>
<keyword evidence="2 9" id="KW-0813">Transport</keyword>
<evidence type="ECO:0000256" key="6">
    <source>
        <dbReference type="ARBA" id="ARBA00022989"/>
    </source>
</evidence>
<keyword evidence="11" id="KW-1185">Reference proteome</keyword>
<keyword evidence="5 9" id="KW-0653">Protein transport</keyword>
<keyword evidence="3 9" id="KW-1003">Cell membrane</keyword>
<evidence type="ECO:0000256" key="4">
    <source>
        <dbReference type="ARBA" id="ARBA00022692"/>
    </source>
</evidence>
<comment type="function">
    <text evidence="9">Part of the twin-arginine translocation (Tat) system that transports large folded proteins containing a characteristic twin-arginine motif in their signal peptide across membranes. TatA could form the protein-conducting channel of the Tat system.</text>
</comment>
<dbReference type="NCBIfam" id="NF011430">
    <property type="entry name" value="PRK14861.1"/>
    <property type="match status" value="1"/>
</dbReference>
<dbReference type="PRINTS" id="PR01506">
    <property type="entry name" value="TATBPROTEIN"/>
</dbReference>
<dbReference type="PANTHER" id="PTHR42982">
    <property type="entry name" value="SEC-INDEPENDENT PROTEIN TRANSLOCASE PROTEIN TATA"/>
    <property type="match status" value="1"/>
</dbReference>
<sequence length="62" mass="6622">MPLNIGWTGIILLVLIALLIFGPSKLPQLGKAIGTTIREFRSGTKELIDGEENTEKKGNAGS</sequence>
<dbReference type="EMBL" id="JBHSED010000065">
    <property type="protein sequence ID" value="MFC4306599.1"/>
    <property type="molecule type" value="Genomic_DNA"/>
</dbReference>
<evidence type="ECO:0000256" key="5">
    <source>
        <dbReference type="ARBA" id="ARBA00022927"/>
    </source>
</evidence>
<reference evidence="11" key="1">
    <citation type="journal article" date="2019" name="Int. J. Syst. Evol. Microbiol.">
        <title>The Global Catalogue of Microorganisms (GCM) 10K type strain sequencing project: providing services to taxonomists for standard genome sequencing and annotation.</title>
        <authorList>
            <consortium name="The Broad Institute Genomics Platform"/>
            <consortium name="The Broad Institute Genome Sequencing Center for Infectious Disease"/>
            <person name="Wu L."/>
            <person name="Ma J."/>
        </authorList>
    </citation>
    <scope>NUCLEOTIDE SEQUENCE [LARGE SCALE GENOMIC DNA]</scope>
    <source>
        <strain evidence="11">CGMCC 4.1641</strain>
    </source>
</reference>
<keyword evidence="7 9" id="KW-0811">Translocation</keyword>
<evidence type="ECO:0000313" key="11">
    <source>
        <dbReference type="Proteomes" id="UP001595755"/>
    </source>
</evidence>
<dbReference type="Proteomes" id="UP001595755">
    <property type="component" value="Unassembled WGS sequence"/>
</dbReference>
<keyword evidence="6 9" id="KW-1133">Transmembrane helix</keyword>
<dbReference type="PANTHER" id="PTHR42982:SF1">
    <property type="entry name" value="SEC-INDEPENDENT PROTEIN TRANSLOCASE PROTEIN TATA"/>
    <property type="match status" value="1"/>
</dbReference>
<dbReference type="Pfam" id="PF02416">
    <property type="entry name" value="TatA_B_E"/>
    <property type="match status" value="1"/>
</dbReference>
<evidence type="ECO:0000256" key="2">
    <source>
        <dbReference type="ARBA" id="ARBA00022448"/>
    </source>
</evidence>
<evidence type="ECO:0000256" key="7">
    <source>
        <dbReference type="ARBA" id="ARBA00023010"/>
    </source>
</evidence>
<dbReference type="InterPro" id="IPR003369">
    <property type="entry name" value="TatA/B/E"/>
</dbReference>
<comment type="similarity">
    <text evidence="9">Belongs to the TatA/E family.</text>
</comment>
<dbReference type="NCBIfam" id="TIGR01411">
    <property type="entry name" value="tatAE"/>
    <property type="match status" value="1"/>
</dbReference>